<keyword evidence="6" id="KW-1185">Reference proteome</keyword>
<dbReference type="GO" id="GO:0005576">
    <property type="term" value="C:extracellular region"/>
    <property type="evidence" value="ECO:0007669"/>
    <property type="project" value="UniProtKB-SubCell"/>
</dbReference>
<evidence type="ECO:0000256" key="3">
    <source>
        <dbReference type="ARBA" id="ARBA00022729"/>
    </source>
</evidence>
<evidence type="ECO:0000256" key="2">
    <source>
        <dbReference type="ARBA" id="ARBA00022525"/>
    </source>
</evidence>
<evidence type="ECO:0000313" key="5">
    <source>
        <dbReference type="Ensembl" id="ENSMMDP00005020633.1"/>
    </source>
</evidence>
<dbReference type="InterPro" id="IPR001073">
    <property type="entry name" value="C1q_dom"/>
</dbReference>
<dbReference type="Ensembl" id="ENSMMDT00005021117.1">
    <property type="protein sequence ID" value="ENSMMDP00005020633.1"/>
    <property type="gene ID" value="ENSMMDG00005010149.1"/>
</dbReference>
<proteinExistence type="predicted"/>
<gene>
    <name evidence="5" type="primary">cbln18</name>
</gene>
<dbReference type="GeneTree" id="ENSGT00940000163520"/>
<dbReference type="InterPro" id="IPR050822">
    <property type="entry name" value="Cerebellin_Synaptic_Org"/>
</dbReference>
<dbReference type="PANTHER" id="PTHR22923">
    <property type="entry name" value="CEREBELLIN-RELATED"/>
    <property type="match status" value="1"/>
</dbReference>
<dbReference type="GO" id="GO:0045202">
    <property type="term" value="C:synapse"/>
    <property type="evidence" value="ECO:0007669"/>
    <property type="project" value="TreeGrafter"/>
</dbReference>
<reference evidence="5" key="3">
    <citation type="submission" date="2025-09" db="UniProtKB">
        <authorList>
            <consortium name="Ensembl"/>
        </authorList>
    </citation>
    <scope>IDENTIFICATION</scope>
</reference>
<feature type="domain" description="C1q" evidence="4">
    <location>
        <begin position="82"/>
        <end position="227"/>
    </location>
</feature>
<protein>
    <submittedName>
        <fullName evidence="5">Cerebellin 18</fullName>
    </submittedName>
</protein>
<dbReference type="SUPFAM" id="SSF49842">
    <property type="entry name" value="TNF-like"/>
    <property type="match status" value="1"/>
</dbReference>
<organism evidence="5 6">
    <name type="scientific">Myripristis murdjan</name>
    <name type="common">pinecone soldierfish</name>
    <dbReference type="NCBI Taxonomy" id="586833"/>
    <lineage>
        <taxon>Eukaryota</taxon>
        <taxon>Metazoa</taxon>
        <taxon>Chordata</taxon>
        <taxon>Craniata</taxon>
        <taxon>Vertebrata</taxon>
        <taxon>Euteleostomi</taxon>
        <taxon>Actinopterygii</taxon>
        <taxon>Neopterygii</taxon>
        <taxon>Teleostei</taxon>
        <taxon>Neoteleostei</taxon>
        <taxon>Acanthomorphata</taxon>
        <taxon>Holocentriformes</taxon>
        <taxon>Holocentridae</taxon>
        <taxon>Myripristis</taxon>
    </lineage>
</organism>
<evidence type="ECO:0000256" key="1">
    <source>
        <dbReference type="ARBA" id="ARBA00004613"/>
    </source>
</evidence>
<dbReference type="GO" id="GO:0099558">
    <property type="term" value="P:maintenance of synapse structure"/>
    <property type="evidence" value="ECO:0007669"/>
    <property type="project" value="TreeGrafter"/>
</dbReference>
<reference evidence="5" key="1">
    <citation type="submission" date="2019-06" db="EMBL/GenBank/DDBJ databases">
        <authorList>
            <consortium name="Wellcome Sanger Institute Data Sharing"/>
        </authorList>
    </citation>
    <scope>NUCLEOTIDE SEQUENCE [LARGE SCALE GENOMIC DNA]</scope>
</reference>
<keyword evidence="3" id="KW-0732">Signal</keyword>
<comment type="subcellular location">
    <subcellularLocation>
        <location evidence="1">Secreted</location>
    </subcellularLocation>
</comment>
<dbReference type="PRINTS" id="PR00007">
    <property type="entry name" value="COMPLEMNTC1Q"/>
</dbReference>
<dbReference type="PROSITE" id="PS50871">
    <property type="entry name" value="C1Q"/>
    <property type="match status" value="1"/>
</dbReference>
<name>A0A667Y272_9TELE</name>
<dbReference type="Proteomes" id="UP000472263">
    <property type="component" value="Chromosome 13"/>
</dbReference>
<dbReference type="InterPro" id="IPR008983">
    <property type="entry name" value="Tumour_necrosis_fac-like_dom"/>
</dbReference>
<dbReference type="AlphaFoldDB" id="A0A667Y272"/>
<evidence type="ECO:0000313" key="6">
    <source>
        <dbReference type="Proteomes" id="UP000472263"/>
    </source>
</evidence>
<evidence type="ECO:0000259" key="4">
    <source>
        <dbReference type="PROSITE" id="PS50871"/>
    </source>
</evidence>
<reference evidence="5" key="2">
    <citation type="submission" date="2025-08" db="UniProtKB">
        <authorList>
            <consortium name="Ensembl"/>
        </authorList>
    </citation>
    <scope>IDENTIFICATION</scope>
</reference>
<dbReference type="Pfam" id="PF00386">
    <property type="entry name" value="C1q"/>
    <property type="match status" value="1"/>
</dbReference>
<dbReference type="Gene3D" id="2.60.120.40">
    <property type="match status" value="1"/>
</dbReference>
<dbReference type="PANTHER" id="PTHR22923:SF89">
    <property type="entry name" value="CEREBELLIN 18"/>
    <property type="match status" value="1"/>
</dbReference>
<sequence length="231" mass="25732">QIATSLSGSCFLLHPFDSCPSISLMSFNGQLTCAPWNCECAFMRQRGCCCASNKMFELEETTFMRMTKLWGKLTKLTDSIAANYTHIAFTATMAPTPDCFGPFTTNVTISYNNILLNDGHGYNPALGVFTAPRCGAYVMSFRAYSNVGSPTERLYHKVQMMKNGEVVASMWEANREDMEDSGTQVVVVDLKRGDQIYMELMYGRSLCGTGAQKNIFSGYLLYPTYENWVAA</sequence>
<dbReference type="SMART" id="SM00110">
    <property type="entry name" value="C1Q"/>
    <property type="match status" value="1"/>
</dbReference>
<keyword evidence="2" id="KW-0964">Secreted</keyword>
<dbReference type="InParanoid" id="A0A667Y272"/>
<accession>A0A667Y272</accession>